<dbReference type="PROSITE" id="PS52029">
    <property type="entry name" value="LD_TPASE"/>
    <property type="match status" value="1"/>
</dbReference>
<evidence type="ECO:0000256" key="6">
    <source>
        <dbReference type="ARBA" id="ARBA00023316"/>
    </source>
</evidence>
<dbReference type="AlphaFoldDB" id="A0A5B8L165"/>
<dbReference type="PANTHER" id="PTHR38589">
    <property type="entry name" value="BLR0621 PROTEIN"/>
    <property type="match status" value="1"/>
</dbReference>
<evidence type="ECO:0000256" key="2">
    <source>
        <dbReference type="ARBA" id="ARBA00005992"/>
    </source>
</evidence>
<dbReference type="CDD" id="cd16913">
    <property type="entry name" value="YkuD_like"/>
    <property type="match status" value="1"/>
</dbReference>
<keyword evidence="11" id="KW-1185">Reference proteome</keyword>
<dbReference type="OrthoDB" id="9804204at2"/>
<comment type="pathway">
    <text evidence="1 7">Cell wall biogenesis; peptidoglycan biosynthesis.</text>
</comment>
<dbReference type="GO" id="GO:0009252">
    <property type="term" value="P:peptidoglycan biosynthetic process"/>
    <property type="evidence" value="ECO:0007669"/>
    <property type="project" value="UniProtKB-UniPathway"/>
</dbReference>
<gene>
    <name evidence="10" type="ORF">FQ775_15960</name>
</gene>
<evidence type="ECO:0000256" key="3">
    <source>
        <dbReference type="ARBA" id="ARBA00022679"/>
    </source>
</evidence>
<evidence type="ECO:0000313" key="10">
    <source>
        <dbReference type="EMBL" id="QDZ01747.1"/>
    </source>
</evidence>
<reference evidence="10" key="1">
    <citation type="submission" date="2020-04" db="EMBL/GenBank/DDBJ databases">
        <title>Nitratireductor sp. nov. isolated from mangrove soil.</title>
        <authorList>
            <person name="Ye Y."/>
        </authorList>
    </citation>
    <scope>NUCLEOTIDE SEQUENCE</scope>
    <source>
        <strain evidence="10">SY7</strain>
    </source>
</reference>
<dbReference type="GO" id="GO:0004180">
    <property type="term" value="F:carboxypeptidase activity"/>
    <property type="evidence" value="ECO:0007669"/>
    <property type="project" value="UniProtKB-ARBA"/>
</dbReference>
<evidence type="ECO:0000256" key="1">
    <source>
        <dbReference type="ARBA" id="ARBA00004752"/>
    </source>
</evidence>
<dbReference type="SUPFAM" id="SSF141523">
    <property type="entry name" value="L,D-transpeptidase catalytic domain-like"/>
    <property type="match status" value="1"/>
</dbReference>
<feature type="active site" description="Proton donor/acceptor" evidence="7">
    <location>
        <position position="160"/>
    </location>
</feature>
<dbReference type="Pfam" id="PF03734">
    <property type="entry name" value="YkuD"/>
    <property type="match status" value="1"/>
</dbReference>
<dbReference type="GO" id="GO:0016740">
    <property type="term" value="F:transferase activity"/>
    <property type="evidence" value="ECO:0007669"/>
    <property type="project" value="UniProtKB-KW"/>
</dbReference>
<dbReference type="Proteomes" id="UP000321389">
    <property type="component" value="Chromosome"/>
</dbReference>
<dbReference type="UniPathway" id="UPA00219"/>
<dbReference type="PANTHER" id="PTHR38589:SF1">
    <property type="entry name" value="BLR0621 PROTEIN"/>
    <property type="match status" value="1"/>
</dbReference>
<feature type="active site" description="Nucleophile" evidence="7">
    <location>
        <position position="172"/>
    </location>
</feature>
<organism evidence="10 11">
    <name type="scientific">Nitratireductor mangrovi</name>
    <dbReference type="NCBI Taxonomy" id="2599600"/>
    <lineage>
        <taxon>Bacteria</taxon>
        <taxon>Pseudomonadati</taxon>
        <taxon>Pseudomonadota</taxon>
        <taxon>Alphaproteobacteria</taxon>
        <taxon>Hyphomicrobiales</taxon>
        <taxon>Phyllobacteriaceae</taxon>
        <taxon>Nitratireductor</taxon>
    </lineage>
</organism>
<evidence type="ECO:0000256" key="8">
    <source>
        <dbReference type="SAM" id="MobiDB-lite"/>
    </source>
</evidence>
<comment type="similarity">
    <text evidence="2">Belongs to the YkuD family.</text>
</comment>
<evidence type="ECO:0000313" key="11">
    <source>
        <dbReference type="Proteomes" id="UP000321389"/>
    </source>
</evidence>
<evidence type="ECO:0000256" key="4">
    <source>
        <dbReference type="ARBA" id="ARBA00022960"/>
    </source>
</evidence>
<evidence type="ECO:0000256" key="7">
    <source>
        <dbReference type="PROSITE-ProRule" id="PRU01373"/>
    </source>
</evidence>
<name>A0A5B8L165_9HYPH</name>
<keyword evidence="4 7" id="KW-0133">Cell shape</keyword>
<protein>
    <submittedName>
        <fullName evidence="10">L,D-transpeptidase family protein</fullName>
    </submittedName>
</protein>
<dbReference type="GO" id="GO:0071555">
    <property type="term" value="P:cell wall organization"/>
    <property type="evidence" value="ECO:0007669"/>
    <property type="project" value="UniProtKB-UniRule"/>
</dbReference>
<dbReference type="EMBL" id="CP042301">
    <property type="protein sequence ID" value="QDZ01747.1"/>
    <property type="molecule type" value="Genomic_DNA"/>
</dbReference>
<keyword evidence="3" id="KW-0808">Transferase</keyword>
<feature type="domain" description="L,D-TPase catalytic" evidence="9">
    <location>
        <begin position="29"/>
        <end position="196"/>
    </location>
</feature>
<keyword evidence="5 7" id="KW-0573">Peptidoglycan synthesis</keyword>
<keyword evidence="6 7" id="KW-0961">Cell wall biogenesis/degradation</keyword>
<dbReference type="GO" id="GO:0008360">
    <property type="term" value="P:regulation of cell shape"/>
    <property type="evidence" value="ECO:0007669"/>
    <property type="project" value="UniProtKB-UniRule"/>
</dbReference>
<evidence type="ECO:0000259" key="9">
    <source>
        <dbReference type="PROSITE" id="PS52029"/>
    </source>
</evidence>
<dbReference type="InterPro" id="IPR038063">
    <property type="entry name" value="Transpep_catalytic_dom"/>
</dbReference>
<evidence type="ECO:0000256" key="5">
    <source>
        <dbReference type="ARBA" id="ARBA00022984"/>
    </source>
</evidence>
<dbReference type="KEGG" id="niy:FQ775_15960"/>
<proteinExistence type="inferred from homology"/>
<accession>A0A5B8L165</accession>
<feature type="region of interest" description="Disordered" evidence="8">
    <location>
        <begin position="1"/>
        <end position="24"/>
    </location>
</feature>
<dbReference type="InterPro" id="IPR005490">
    <property type="entry name" value="LD_TPept_cat_dom"/>
</dbReference>
<sequence>MICTFSPSYSKKRERNAAGTRRGKGRRPIIVRARPGRPTQGILALGQRTFACALGRAGITSLKREGDGATPRGPLRVLWGYFRPDRGPVPANALQWRRTSPEQGWCDASGDRNYNRPVALPYPASHEKMRREDHLYDIVIVLDWNMRPAARNRGSAIFLHLARPGYLPTEGCIAVSRATMMRLLPCLRRGTPIRVAP</sequence>